<evidence type="ECO:0000313" key="2">
    <source>
        <dbReference type="EMBL" id="NMN00324.1"/>
    </source>
</evidence>
<feature type="signal peptide" evidence="1">
    <location>
        <begin position="1"/>
        <end position="25"/>
    </location>
</feature>
<dbReference type="PANTHER" id="PTHR43649:SF12">
    <property type="entry name" value="DIACETYLCHITOBIOSE BINDING PROTEIN DASA"/>
    <property type="match status" value="1"/>
</dbReference>
<dbReference type="Proteomes" id="UP000588277">
    <property type="component" value="Unassembled WGS sequence"/>
</dbReference>
<sequence>MNGMMKKVCAVIATCAAVVSMGACGGSSGGSSDNHLSIMWWGNQVRNDRTAQVNTMFEQQHEGVTIDGQFASMDDMFKKLSTQAASRSMPDIIQMNYNYYSQYINNGTLIDLQQYIDDGTIDVSNIDKDVLAQGEVNGKQYGISTALGVPVLAYDKNVTDKAGVTIPDNMTIEQFEQISKTIYEKTGWKTNYAYMPSLNFIAYAMRGQGKHLFNDDGTLGVDASDVQQWFDVYEKGIKEGWHISPEVFGGLQIGQAEQDPLVYGTDPSQRSWCMFAWGSTFNALRKAAQSNQNLQMTSWPAEDTKLANYTSPSQLWVVSRDCKNPKLAAEWINFYLNNEDANKVLLLERGITVNNKILADLTPSLSDTDKAVVDFTQNVVKPNSSKVDAPFPSASYQMANQILFTLEESVMYGKMSAADAAQQFVTQSQEAIAKSK</sequence>
<dbReference type="AlphaFoldDB" id="A0A7Y0HZ22"/>
<dbReference type="Gene3D" id="3.40.190.10">
    <property type="entry name" value="Periplasmic binding protein-like II"/>
    <property type="match status" value="2"/>
</dbReference>
<dbReference type="PANTHER" id="PTHR43649">
    <property type="entry name" value="ARABINOSE-BINDING PROTEIN-RELATED"/>
    <property type="match status" value="1"/>
</dbReference>
<evidence type="ECO:0000313" key="3">
    <source>
        <dbReference type="Proteomes" id="UP000588277"/>
    </source>
</evidence>
<comment type="caution">
    <text evidence="2">The sequence shown here is derived from an EMBL/GenBank/DDBJ whole genome shotgun (WGS) entry which is preliminary data.</text>
</comment>
<feature type="chain" id="PRO_5038952917" evidence="1">
    <location>
        <begin position="26"/>
        <end position="436"/>
    </location>
</feature>
<name>A0A7Y0HZ22_9BIFI</name>
<dbReference type="PROSITE" id="PS51257">
    <property type="entry name" value="PROKAR_LIPOPROTEIN"/>
    <property type="match status" value="1"/>
</dbReference>
<dbReference type="Pfam" id="PF01547">
    <property type="entry name" value="SBP_bac_1"/>
    <property type="match status" value="1"/>
</dbReference>
<proteinExistence type="predicted"/>
<evidence type="ECO:0000256" key="1">
    <source>
        <dbReference type="SAM" id="SignalP"/>
    </source>
</evidence>
<keyword evidence="3" id="KW-1185">Reference proteome</keyword>
<accession>A0A7Y0HZ22</accession>
<dbReference type="InterPro" id="IPR050490">
    <property type="entry name" value="Bact_solute-bd_prot1"/>
</dbReference>
<gene>
    <name evidence="2" type="ORF">G1C96_0902</name>
</gene>
<protein>
    <submittedName>
        <fullName evidence="2">ABC transporter, extracellular substrate binding protein</fullName>
    </submittedName>
</protein>
<reference evidence="2 3" key="1">
    <citation type="submission" date="2020-02" db="EMBL/GenBank/DDBJ databases">
        <title>Characterization of phylogenetic diversity of novel bifidobacterial species isolated in Czech ZOOs.</title>
        <authorList>
            <person name="Lugli G.A."/>
            <person name="Vera N.B."/>
            <person name="Ventura M."/>
        </authorList>
    </citation>
    <scope>NUCLEOTIDE SEQUENCE [LARGE SCALE GENOMIC DNA]</scope>
    <source>
        <strain evidence="2 3">DSM 109958</strain>
    </source>
</reference>
<dbReference type="EMBL" id="JAAIIH010000004">
    <property type="protein sequence ID" value="NMN00324.1"/>
    <property type="molecule type" value="Genomic_DNA"/>
</dbReference>
<dbReference type="InterPro" id="IPR006059">
    <property type="entry name" value="SBP"/>
</dbReference>
<dbReference type="SUPFAM" id="SSF53850">
    <property type="entry name" value="Periplasmic binding protein-like II"/>
    <property type="match status" value="1"/>
</dbReference>
<organism evidence="2 3">
    <name type="scientific">Bifidobacterium moraviense</name>
    <dbReference type="NCBI Taxonomy" id="2675323"/>
    <lineage>
        <taxon>Bacteria</taxon>
        <taxon>Bacillati</taxon>
        <taxon>Actinomycetota</taxon>
        <taxon>Actinomycetes</taxon>
        <taxon>Bifidobacteriales</taxon>
        <taxon>Bifidobacteriaceae</taxon>
        <taxon>Bifidobacterium</taxon>
    </lineage>
</organism>
<dbReference type="RefSeq" id="WP_169275479.1">
    <property type="nucleotide sequence ID" value="NZ_JAAIIH010000004.1"/>
</dbReference>
<keyword evidence="1" id="KW-0732">Signal</keyword>